<protein>
    <recommendedName>
        <fullName evidence="3">NodB homology domain-containing protein</fullName>
    </recommendedName>
</protein>
<dbReference type="OrthoDB" id="504708at2759"/>
<keyword evidence="5" id="KW-1185">Reference proteome</keyword>
<name>A0A1X2IAM6_9FUNG</name>
<dbReference type="SUPFAM" id="SSF88713">
    <property type="entry name" value="Glycoside hydrolase/deacetylase"/>
    <property type="match status" value="1"/>
</dbReference>
<evidence type="ECO:0000256" key="1">
    <source>
        <dbReference type="SAM" id="MobiDB-lite"/>
    </source>
</evidence>
<dbReference type="PANTHER" id="PTHR45985">
    <property type="match status" value="1"/>
</dbReference>
<dbReference type="GO" id="GO:0005975">
    <property type="term" value="P:carbohydrate metabolic process"/>
    <property type="evidence" value="ECO:0007669"/>
    <property type="project" value="InterPro"/>
</dbReference>
<evidence type="ECO:0000313" key="4">
    <source>
        <dbReference type="EMBL" id="ORZ12012.1"/>
    </source>
</evidence>
<feature type="compositionally biased region" description="Polar residues" evidence="1">
    <location>
        <begin position="442"/>
        <end position="464"/>
    </location>
</feature>
<dbReference type="EMBL" id="MCGE01000020">
    <property type="protein sequence ID" value="ORZ12012.1"/>
    <property type="molecule type" value="Genomic_DNA"/>
</dbReference>
<dbReference type="GO" id="GO:0016810">
    <property type="term" value="F:hydrolase activity, acting on carbon-nitrogen (but not peptide) bonds"/>
    <property type="evidence" value="ECO:0007669"/>
    <property type="project" value="InterPro"/>
</dbReference>
<dbReference type="STRING" id="90262.A0A1X2IAM6"/>
<gene>
    <name evidence="4" type="ORF">BCR42DRAFT_421060</name>
</gene>
<reference evidence="4 5" key="1">
    <citation type="submission" date="2016-07" db="EMBL/GenBank/DDBJ databases">
        <title>Pervasive Adenine N6-methylation of Active Genes in Fungi.</title>
        <authorList>
            <consortium name="DOE Joint Genome Institute"/>
            <person name="Mondo S.J."/>
            <person name="Dannebaum R.O."/>
            <person name="Kuo R.C."/>
            <person name="Labutti K."/>
            <person name="Haridas S."/>
            <person name="Kuo A."/>
            <person name="Salamov A."/>
            <person name="Ahrendt S.R."/>
            <person name="Lipzen A."/>
            <person name="Sullivan W."/>
            <person name="Andreopoulos W.B."/>
            <person name="Clum A."/>
            <person name="Lindquist E."/>
            <person name="Daum C."/>
            <person name="Ramamoorthy G.K."/>
            <person name="Gryganskyi A."/>
            <person name="Culley D."/>
            <person name="Magnuson J.K."/>
            <person name="James T.Y."/>
            <person name="O'Malley M.A."/>
            <person name="Stajich J.E."/>
            <person name="Spatafora J.W."/>
            <person name="Visel A."/>
            <person name="Grigoriev I.V."/>
        </authorList>
    </citation>
    <scope>NUCLEOTIDE SEQUENCE [LARGE SCALE GENOMIC DNA]</scope>
    <source>
        <strain evidence="4 5">NRRL 1336</strain>
    </source>
</reference>
<dbReference type="CDD" id="cd10919">
    <property type="entry name" value="CE4_CDA_like"/>
    <property type="match status" value="1"/>
</dbReference>
<feature type="domain" description="NodB homology" evidence="3">
    <location>
        <begin position="65"/>
        <end position="185"/>
    </location>
</feature>
<organism evidence="4 5">
    <name type="scientific">Absidia repens</name>
    <dbReference type="NCBI Taxonomy" id="90262"/>
    <lineage>
        <taxon>Eukaryota</taxon>
        <taxon>Fungi</taxon>
        <taxon>Fungi incertae sedis</taxon>
        <taxon>Mucoromycota</taxon>
        <taxon>Mucoromycotina</taxon>
        <taxon>Mucoromycetes</taxon>
        <taxon>Mucorales</taxon>
        <taxon>Cunninghamellaceae</taxon>
        <taxon>Absidia</taxon>
    </lineage>
</organism>
<dbReference type="InterPro" id="IPR052740">
    <property type="entry name" value="CE4"/>
</dbReference>
<dbReference type="InterPro" id="IPR011330">
    <property type="entry name" value="Glyco_hydro/deAcase_b/a-brl"/>
</dbReference>
<dbReference type="InterPro" id="IPR002509">
    <property type="entry name" value="NODB_dom"/>
</dbReference>
<feature type="region of interest" description="Disordered" evidence="1">
    <location>
        <begin position="441"/>
        <end position="464"/>
    </location>
</feature>
<feature type="signal peptide" evidence="2">
    <location>
        <begin position="1"/>
        <end position="22"/>
    </location>
</feature>
<dbReference type="AlphaFoldDB" id="A0A1X2IAM6"/>
<dbReference type="Gene3D" id="3.20.20.370">
    <property type="entry name" value="Glycoside hydrolase/deacetylase"/>
    <property type="match status" value="1"/>
</dbReference>
<keyword evidence="2" id="KW-0732">Signal</keyword>
<sequence length="490" mass="52368">MKVLTITTALLAAAFLVAPALAQEGATAGGTQTAASSYSCDPNTCKLPNCLCASTSPPGGLQPKDTPQFVVITFDDSVQSKLLQTAQDMLNVKNPNGCPAKGSWYVSMEYTDFSLVQQWYANGNEIADHTFTHVGSPSAQEIAAAKSMLHEYGGVPYGKIKGFRAPFLNYTAETLSNIQQQGFQYDTSSTATVDDCFWPYTLDNGMANDCWTGICDAGKVKLPGVWELPMYAVMDNANTPQLMDVYLAGSVSDVTGWSNNNFQRHYNGNRQPFGIYVHPTHLTNFPGTPDASSLKNGVVSLIQSLAGKPDVWFVTNQQLLQWMQNPVPNSQLASQPYMQCNVPNTGKEICNGLENITISADGVASGGLLQNCNFNTTNWHTCYNCPSSAPSLETPVPSASLQSNDPNYRKPVPDNCDSIWWDPVVGQCLCTDSSCAYKDTAVPSSKNSTNGTSASGSPSDSKTGSAANAITPIYGILVTSVLAGLTGLLL</sequence>
<evidence type="ECO:0000259" key="3">
    <source>
        <dbReference type="Pfam" id="PF01522"/>
    </source>
</evidence>
<feature type="chain" id="PRO_5011987353" description="NodB homology domain-containing protein" evidence="2">
    <location>
        <begin position="23"/>
        <end position="490"/>
    </location>
</feature>
<proteinExistence type="predicted"/>
<evidence type="ECO:0000313" key="5">
    <source>
        <dbReference type="Proteomes" id="UP000193560"/>
    </source>
</evidence>
<dbReference type="PANTHER" id="PTHR45985:SF3">
    <property type="entry name" value="CHITIN DEACETYLASE-LIKE 4"/>
    <property type="match status" value="1"/>
</dbReference>
<comment type="caution">
    <text evidence="4">The sequence shown here is derived from an EMBL/GenBank/DDBJ whole genome shotgun (WGS) entry which is preliminary data.</text>
</comment>
<accession>A0A1X2IAM6</accession>
<evidence type="ECO:0000256" key="2">
    <source>
        <dbReference type="SAM" id="SignalP"/>
    </source>
</evidence>
<dbReference type="Pfam" id="PF01522">
    <property type="entry name" value="Polysacc_deac_1"/>
    <property type="match status" value="1"/>
</dbReference>
<dbReference type="Proteomes" id="UP000193560">
    <property type="component" value="Unassembled WGS sequence"/>
</dbReference>